<evidence type="ECO:0000313" key="15">
    <source>
        <dbReference type="Proteomes" id="UP000036834"/>
    </source>
</evidence>
<keyword evidence="2" id="KW-1003">Cell membrane</keyword>
<evidence type="ECO:0000256" key="6">
    <source>
        <dbReference type="ARBA" id="ARBA00022967"/>
    </source>
</evidence>
<comment type="catalytic activity">
    <reaction evidence="8">
        <text>a quaternary ammonium(out) + ATP + H2O = a quaternary ammonium(in) + ADP + phosphate + H(+)</text>
        <dbReference type="Rhea" id="RHEA:11036"/>
        <dbReference type="ChEBI" id="CHEBI:15377"/>
        <dbReference type="ChEBI" id="CHEBI:15378"/>
        <dbReference type="ChEBI" id="CHEBI:30616"/>
        <dbReference type="ChEBI" id="CHEBI:35267"/>
        <dbReference type="ChEBI" id="CHEBI:43474"/>
        <dbReference type="ChEBI" id="CHEBI:456216"/>
        <dbReference type="EC" id="7.6.2.9"/>
    </reaction>
</comment>
<dbReference type="GO" id="GO:0016887">
    <property type="term" value="F:ATP hydrolysis activity"/>
    <property type="evidence" value="ECO:0007669"/>
    <property type="project" value="InterPro"/>
</dbReference>
<feature type="domain" description="ABC transporter" evidence="12">
    <location>
        <begin position="6"/>
        <end position="236"/>
    </location>
</feature>
<dbReference type="SMART" id="SM00382">
    <property type="entry name" value="AAA"/>
    <property type="match status" value="1"/>
</dbReference>
<keyword evidence="5 13" id="KW-0067">ATP-binding</keyword>
<evidence type="ECO:0000256" key="1">
    <source>
        <dbReference type="ARBA" id="ARBA00022448"/>
    </source>
</evidence>
<evidence type="ECO:0000256" key="10">
    <source>
        <dbReference type="ARBA" id="ARBA00066388"/>
    </source>
</evidence>
<proteinExistence type="predicted"/>
<dbReference type="InterPro" id="IPR013611">
    <property type="entry name" value="Transp-assoc_OB_typ2"/>
</dbReference>
<dbReference type="AlphaFoldDB" id="A0A0K9YKC3"/>
<evidence type="ECO:0000256" key="8">
    <source>
        <dbReference type="ARBA" id="ARBA00052482"/>
    </source>
</evidence>
<dbReference type="PROSITE" id="PS00211">
    <property type="entry name" value="ABC_TRANSPORTER_1"/>
    <property type="match status" value="1"/>
</dbReference>
<evidence type="ECO:0000256" key="9">
    <source>
        <dbReference type="ARBA" id="ARBA00063934"/>
    </source>
</evidence>
<sequence>MTKPYLSIQAVRKTFGKFVALTSIDIDIQKNEFICLLGPSGCGKTTLLRILAGLEQPSSGKIMVNDRDITVLPPAKRNFGMMFQSYALFPNLTAAQNIAYGLQSKKMSKKDIEEKVREVLVLIDLEHIRDKYPTQLSGGQQQRVALARAIALSPDFLLLDEPLSALDAKVRLKLRRELRILHEKIGITTIMVTHDQEEALTMADRIVVMNNAEVVQVGTPQEIYEKPNSPFVADFIGAINFLEESVFTGNKIGQDRLFAIRPENIHLMDPAAEYSMKAVVQDMEFRGSFYRVTMQLLNQQKGLLPQLVTIDLPVQQTHRLGLMREKQVAFEMPLENLISFDQAAVTKKTGSD</sequence>
<dbReference type="Pfam" id="PF08402">
    <property type="entry name" value="TOBE_2"/>
    <property type="match status" value="1"/>
</dbReference>
<evidence type="ECO:0000256" key="5">
    <source>
        <dbReference type="ARBA" id="ARBA00022840"/>
    </source>
</evidence>
<dbReference type="PANTHER" id="PTHR42781">
    <property type="entry name" value="SPERMIDINE/PUTRESCINE IMPORT ATP-BINDING PROTEIN POTA"/>
    <property type="match status" value="1"/>
</dbReference>
<dbReference type="InterPro" id="IPR050093">
    <property type="entry name" value="ABC_SmlMolc_Importer"/>
</dbReference>
<dbReference type="GO" id="GO:0015418">
    <property type="term" value="F:ABC-type quaternary ammonium compound transporting activity"/>
    <property type="evidence" value="ECO:0007669"/>
    <property type="project" value="UniProtKB-EC"/>
</dbReference>
<dbReference type="PATRIC" id="fig|54915.3.peg.4179"/>
<organism evidence="14 15">
    <name type="scientific">Brevibacillus reuszeri</name>
    <dbReference type="NCBI Taxonomy" id="54915"/>
    <lineage>
        <taxon>Bacteria</taxon>
        <taxon>Bacillati</taxon>
        <taxon>Bacillota</taxon>
        <taxon>Bacilli</taxon>
        <taxon>Bacillales</taxon>
        <taxon>Paenibacillaceae</taxon>
        <taxon>Brevibacillus</taxon>
    </lineage>
</organism>
<keyword evidence="7" id="KW-0472">Membrane</keyword>
<gene>
    <name evidence="14" type="ORF">ADS79_25140</name>
    <name evidence="13" type="ORF">BRE01_53620</name>
</gene>
<evidence type="ECO:0000256" key="7">
    <source>
        <dbReference type="ARBA" id="ARBA00023136"/>
    </source>
</evidence>
<reference evidence="13 16" key="3">
    <citation type="submission" date="2019-06" db="EMBL/GenBank/DDBJ databases">
        <title>Whole genome shotgun sequence of Brevibacillus reuszeri NBRC 15719.</title>
        <authorList>
            <person name="Hosoyama A."/>
            <person name="Uohara A."/>
            <person name="Ohji S."/>
            <person name="Ichikawa N."/>
        </authorList>
    </citation>
    <scope>NUCLEOTIDE SEQUENCE [LARGE SCALE GENOMIC DNA]</scope>
    <source>
        <strain evidence="13 16">NBRC 15719</strain>
    </source>
</reference>
<evidence type="ECO:0000313" key="14">
    <source>
        <dbReference type="EMBL" id="KNB69208.1"/>
    </source>
</evidence>
<dbReference type="OrthoDB" id="9802264at2"/>
<dbReference type="Pfam" id="PF00005">
    <property type="entry name" value="ABC_tran"/>
    <property type="match status" value="1"/>
</dbReference>
<reference evidence="15" key="1">
    <citation type="submission" date="2015-07" db="EMBL/GenBank/DDBJ databases">
        <title>Genome sequencing project for genomic taxonomy and phylogenomics of Bacillus-like bacteria.</title>
        <authorList>
            <person name="Liu B."/>
            <person name="Wang J."/>
            <person name="Zhu Y."/>
            <person name="Liu G."/>
            <person name="Chen Q."/>
            <person name="Chen Z."/>
            <person name="Lan J."/>
            <person name="Che J."/>
            <person name="Ge C."/>
            <person name="Shi H."/>
            <person name="Pan Z."/>
            <person name="Liu X."/>
        </authorList>
    </citation>
    <scope>NUCLEOTIDE SEQUENCE [LARGE SCALE GENOMIC DNA]</scope>
    <source>
        <strain evidence="15">DSM 9887</strain>
    </source>
</reference>
<dbReference type="Proteomes" id="UP000036834">
    <property type="component" value="Unassembled WGS sequence"/>
</dbReference>
<dbReference type="EMBL" id="BJON01000022">
    <property type="protein sequence ID" value="GED71660.1"/>
    <property type="molecule type" value="Genomic_DNA"/>
</dbReference>
<dbReference type="FunFam" id="3.40.50.300:FF:000425">
    <property type="entry name" value="Probable ABC transporter, ATP-binding subunit"/>
    <property type="match status" value="1"/>
</dbReference>
<comment type="subunit">
    <text evidence="9">The complex is composed of two ATP-binding proteins (OpuCA), two transmembrane proteins (OpuCB and OpuCD) and a solute-binding protein (OpuCC).</text>
</comment>
<keyword evidence="16" id="KW-1185">Reference proteome</keyword>
<evidence type="ECO:0000313" key="13">
    <source>
        <dbReference type="EMBL" id="GED71660.1"/>
    </source>
</evidence>
<keyword evidence="6" id="KW-1278">Translocase</keyword>
<dbReference type="GO" id="GO:0043190">
    <property type="term" value="C:ATP-binding cassette (ABC) transporter complex"/>
    <property type="evidence" value="ECO:0007669"/>
    <property type="project" value="InterPro"/>
</dbReference>
<dbReference type="InterPro" id="IPR008995">
    <property type="entry name" value="Mo/tungstate-bd_C_term_dom"/>
</dbReference>
<keyword evidence="4" id="KW-0547">Nucleotide-binding</keyword>
<dbReference type="SUPFAM" id="SSF52540">
    <property type="entry name" value="P-loop containing nucleoside triphosphate hydrolases"/>
    <property type="match status" value="1"/>
</dbReference>
<dbReference type="NCBIfam" id="TIGR03265">
    <property type="entry name" value="PhnT2"/>
    <property type="match status" value="1"/>
</dbReference>
<dbReference type="InterPro" id="IPR017666">
    <property type="entry name" value="AminoethylPonate_ABC_PhnT2"/>
</dbReference>
<evidence type="ECO:0000256" key="11">
    <source>
        <dbReference type="ARBA" id="ARBA00070305"/>
    </source>
</evidence>
<protein>
    <recommendedName>
        <fullName evidence="11">Carnitine transport ATP-binding protein OpuCA</fullName>
        <ecNumber evidence="10">7.6.2.9</ecNumber>
    </recommendedName>
</protein>
<dbReference type="SUPFAM" id="SSF50331">
    <property type="entry name" value="MOP-like"/>
    <property type="match status" value="1"/>
</dbReference>
<evidence type="ECO:0000256" key="2">
    <source>
        <dbReference type="ARBA" id="ARBA00022475"/>
    </source>
</evidence>
<dbReference type="EMBL" id="LGIQ01000011">
    <property type="protein sequence ID" value="KNB69208.1"/>
    <property type="molecule type" value="Genomic_DNA"/>
</dbReference>
<accession>A0A0K9YKC3</accession>
<dbReference type="EC" id="7.6.2.9" evidence="10"/>
<reference evidence="14" key="2">
    <citation type="submission" date="2015-07" db="EMBL/GenBank/DDBJ databases">
        <title>MeaNS - Measles Nucleotide Surveillance Program.</title>
        <authorList>
            <person name="Tran T."/>
            <person name="Druce J."/>
        </authorList>
    </citation>
    <scope>NUCLEOTIDE SEQUENCE</scope>
    <source>
        <strain evidence="14">DSM 9887</strain>
    </source>
</reference>
<dbReference type="InterPro" id="IPR003593">
    <property type="entry name" value="AAA+_ATPase"/>
</dbReference>
<dbReference type="Gene3D" id="3.40.50.300">
    <property type="entry name" value="P-loop containing nucleotide triphosphate hydrolases"/>
    <property type="match status" value="1"/>
</dbReference>
<name>A0A0K9YKC3_9BACL</name>
<dbReference type="Proteomes" id="UP000319578">
    <property type="component" value="Unassembled WGS sequence"/>
</dbReference>
<dbReference type="PROSITE" id="PS50893">
    <property type="entry name" value="ABC_TRANSPORTER_2"/>
    <property type="match status" value="1"/>
</dbReference>
<keyword evidence="1" id="KW-0813">Transport</keyword>
<dbReference type="InterPro" id="IPR003439">
    <property type="entry name" value="ABC_transporter-like_ATP-bd"/>
</dbReference>
<dbReference type="GO" id="GO:0005524">
    <property type="term" value="F:ATP binding"/>
    <property type="evidence" value="ECO:0007669"/>
    <property type="project" value="UniProtKB-KW"/>
</dbReference>
<dbReference type="Gene3D" id="2.40.50.100">
    <property type="match status" value="1"/>
</dbReference>
<dbReference type="STRING" id="54915.ADS79_25140"/>
<dbReference type="InterPro" id="IPR017871">
    <property type="entry name" value="ABC_transporter-like_CS"/>
</dbReference>
<dbReference type="RefSeq" id="WP_049741203.1">
    <property type="nucleotide sequence ID" value="NZ_BJON01000022.1"/>
</dbReference>
<dbReference type="PANTHER" id="PTHR42781:SF5">
    <property type="entry name" value="PUTRESCINE TRANSPORT ATP-BINDING PROTEIN POTG"/>
    <property type="match status" value="1"/>
</dbReference>
<keyword evidence="3" id="KW-0997">Cell inner membrane</keyword>
<dbReference type="InterPro" id="IPR027417">
    <property type="entry name" value="P-loop_NTPase"/>
</dbReference>
<evidence type="ECO:0000256" key="4">
    <source>
        <dbReference type="ARBA" id="ARBA00022741"/>
    </source>
</evidence>
<evidence type="ECO:0000259" key="12">
    <source>
        <dbReference type="PROSITE" id="PS50893"/>
    </source>
</evidence>
<comment type="caution">
    <text evidence="14">The sequence shown here is derived from an EMBL/GenBank/DDBJ whole genome shotgun (WGS) entry which is preliminary data.</text>
</comment>
<evidence type="ECO:0000313" key="16">
    <source>
        <dbReference type="Proteomes" id="UP000319578"/>
    </source>
</evidence>
<evidence type="ECO:0000256" key="3">
    <source>
        <dbReference type="ARBA" id="ARBA00022519"/>
    </source>
</evidence>